<feature type="compositionally biased region" description="Polar residues" evidence="2">
    <location>
        <begin position="285"/>
        <end position="294"/>
    </location>
</feature>
<feature type="compositionally biased region" description="Basic and acidic residues" evidence="2">
    <location>
        <begin position="505"/>
        <end position="515"/>
    </location>
</feature>
<feature type="region of interest" description="Disordered" evidence="2">
    <location>
        <begin position="281"/>
        <end position="307"/>
    </location>
</feature>
<dbReference type="EMBL" id="CAJHUC010001871">
    <property type="protein sequence ID" value="CAD7702562.1"/>
    <property type="molecule type" value="Genomic_DNA"/>
</dbReference>
<evidence type="ECO:0000256" key="1">
    <source>
        <dbReference type="SAM" id="Coils"/>
    </source>
</evidence>
<evidence type="ECO:0000256" key="2">
    <source>
        <dbReference type="SAM" id="MobiDB-lite"/>
    </source>
</evidence>
<feature type="compositionally biased region" description="Basic and acidic residues" evidence="2">
    <location>
        <begin position="252"/>
        <end position="261"/>
    </location>
</feature>
<evidence type="ECO:0000313" key="3">
    <source>
        <dbReference type="EMBL" id="CAD7702562.1"/>
    </source>
</evidence>
<feature type="region of interest" description="Disordered" evidence="2">
    <location>
        <begin position="94"/>
        <end position="133"/>
    </location>
</feature>
<feature type="region of interest" description="Disordered" evidence="2">
    <location>
        <begin position="505"/>
        <end position="540"/>
    </location>
</feature>
<feature type="region of interest" description="Disordered" evidence="2">
    <location>
        <begin position="146"/>
        <end position="269"/>
    </location>
</feature>
<accession>A0A8S1J8Y8</accession>
<proteinExistence type="predicted"/>
<feature type="compositionally biased region" description="Acidic residues" evidence="2">
    <location>
        <begin position="201"/>
        <end position="226"/>
    </location>
</feature>
<sequence length="595" mass="65834">MGAQTEAPPAERDAGDARWHSLGLLDDHIKSLKKQIEVLAQELRTAVAERDALLSELGVLQWPGLERDARFLLKLPGSGRKGSGVEWRFECKNGADGGEDGEGRRAHKRGQSWGGWDNKAGRRGAGGRKLGRSRIRSMDADLGMENLPFGGALPTHRGPTPDACEARETPEGEGEPEAREECGECEADTPKSGASALPPIDENEAEAAAESAEDSGESEAVFDDLPDSPSSVTDSERSEGGHGDTEGPSEGRSQDQEKCAEQESAASTEGVVWLSNGAFHRTAVDSPTPSTDSETGPEAAVSAHHPQVRMRTTHVALVERANRAARLSKELFQAKFALHDSQSQLQFLSEKMMMYKNTFQDEVRRHEEETCRLRSMLNEATTSKFIMFCKLSECQEKVQQLEEHLVLSRAMGTRSNLGAIDENADQTGKDVLTKVPEEESEKVMMSPRWVRGSSMSTIERGAGKVAQNSVGSDLQLRLTETMRRLLEAENRGDQLQHRLKELETQLKKRSADDTKSVLSTARSSTSASSKRSNQNHTWNELKQTRLELKRTRIQLHKCEGELSSSNKIRHQQEEAIGKLKKELKEVKRRKPPSWR</sequence>
<feature type="compositionally biased region" description="Basic residues" evidence="2">
    <location>
        <begin position="586"/>
        <end position="595"/>
    </location>
</feature>
<keyword evidence="1" id="KW-0175">Coiled coil</keyword>
<reference evidence="3" key="1">
    <citation type="submission" date="2020-12" db="EMBL/GenBank/DDBJ databases">
        <authorList>
            <person name="Iha C."/>
        </authorList>
    </citation>
    <scope>NUCLEOTIDE SEQUENCE</scope>
</reference>
<organism evidence="3 4">
    <name type="scientific">Ostreobium quekettii</name>
    <dbReference type="NCBI Taxonomy" id="121088"/>
    <lineage>
        <taxon>Eukaryota</taxon>
        <taxon>Viridiplantae</taxon>
        <taxon>Chlorophyta</taxon>
        <taxon>core chlorophytes</taxon>
        <taxon>Ulvophyceae</taxon>
        <taxon>TCBD clade</taxon>
        <taxon>Bryopsidales</taxon>
        <taxon>Ostreobineae</taxon>
        <taxon>Ostreobiaceae</taxon>
        <taxon>Ostreobium</taxon>
    </lineage>
</organism>
<dbReference type="AlphaFoldDB" id="A0A8S1J8Y8"/>
<feature type="compositionally biased region" description="Basic residues" evidence="2">
    <location>
        <begin position="121"/>
        <end position="133"/>
    </location>
</feature>
<dbReference type="Proteomes" id="UP000708148">
    <property type="component" value="Unassembled WGS sequence"/>
</dbReference>
<feature type="compositionally biased region" description="Low complexity" evidence="2">
    <location>
        <begin position="516"/>
        <end position="532"/>
    </location>
</feature>
<protein>
    <submittedName>
        <fullName evidence="3">Uncharacterized protein</fullName>
    </submittedName>
</protein>
<feature type="compositionally biased region" description="Basic and acidic residues" evidence="2">
    <location>
        <begin position="164"/>
        <end position="182"/>
    </location>
</feature>
<comment type="caution">
    <text evidence="3">The sequence shown here is derived from an EMBL/GenBank/DDBJ whole genome shotgun (WGS) entry which is preliminary data.</text>
</comment>
<gene>
    <name evidence="3" type="ORF">OSTQU699_LOCUS7919</name>
</gene>
<dbReference type="OrthoDB" id="10686155at2759"/>
<feature type="region of interest" description="Disordered" evidence="2">
    <location>
        <begin position="559"/>
        <end position="595"/>
    </location>
</feature>
<feature type="coiled-coil region" evidence="1">
    <location>
        <begin position="22"/>
        <end position="56"/>
    </location>
</feature>
<evidence type="ECO:0000313" key="4">
    <source>
        <dbReference type="Proteomes" id="UP000708148"/>
    </source>
</evidence>
<name>A0A8S1J8Y8_9CHLO</name>
<keyword evidence="4" id="KW-1185">Reference proteome</keyword>
<feature type="compositionally biased region" description="Basic and acidic residues" evidence="2">
    <location>
        <begin position="234"/>
        <end position="245"/>
    </location>
</feature>
<feature type="compositionally biased region" description="Basic and acidic residues" evidence="2">
    <location>
        <begin position="570"/>
        <end position="585"/>
    </location>
</feature>